<dbReference type="GO" id="GO:0004563">
    <property type="term" value="F:beta-N-acetylhexosaminidase activity"/>
    <property type="evidence" value="ECO:0007669"/>
    <property type="project" value="UniProtKB-EC"/>
</dbReference>
<feature type="active site" description="Proton donor" evidence="8">
    <location>
        <position position="147"/>
    </location>
</feature>
<sequence>MSVKAIKRVIDAMSYNKLNVLHWHILDSNDFNFKSKSHPKLWKSMKVVEEEELYTYEIIKELVEYGLDRAVRIIPEVEAPGHSYSIGKAYPDLGTSLNEDDWRFYGPGPPSGQLDPTNPKSSQIVKDLIDEFAQLFPDNYIHLSGDEINNNSWDSSESIRKYMKRYNVTFDDLFKNFNYQMQIQAKKNNRSIIVWQEALLKHSCKLPPDALVQVWLGASDAKKIIELGHNVLASSNQHWYLDCGHGTEIGNYPTGKSWCDPYKHWQIVYSYDLAANLTAEQAKKVKGGEVAAWGEQIDEQVIEKFLWPRASAASEVLWTGNRDGDKIRSTKHVLPRLNDWRFRMVGRGIGAEPLQPLWCVKNPYRCDL</sequence>
<dbReference type="Pfam" id="PF00728">
    <property type="entry name" value="Glyco_hydro_20"/>
    <property type="match status" value="1"/>
</dbReference>
<evidence type="ECO:0000259" key="9">
    <source>
        <dbReference type="Pfam" id="PF00728"/>
    </source>
</evidence>
<dbReference type="FunFam" id="3.20.20.80:FF:000063">
    <property type="entry name" value="Beta-hexosaminidase"/>
    <property type="match status" value="1"/>
</dbReference>
<evidence type="ECO:0000256" key="8">
    <source>
        <dbReference type="PIRSR" id="PIRSR625705-1"/>
    </source>
</evidence>
<dbReference type="InterPro" id="IPR025705">
    <property type="entry name" value="Beta_hexosaminidase_sua/sub"/>
</dbReference>
<accession>A0A137PHZ0</accession>
<dbReference type="OrthoDB" id="428480at2759"/>
<gene>
    <name evidence="10" type="ORF">CONCODRAFT_45746</name>
</gene>
<keyword evidence="4" id="KW-0732">Signal</keyword>
<dbReference type="GO" id="GO:0016020">
    <property type="term" value="C:membrane"/>
    <property type="evidence" value="ECO:0007669"/>
    <property type="project" value="TreeGrafter"/>
</dbReference>
<dbReference type="Proteomes" id="UP000070444">
    <property type="component" value="Unassembled WGS sequence"/>
</dbReference>
<dbReference type="EMBL" id="KQ964422">
    <property type="protein sequence ID" value="KXN74561.1"/>
    <property type="molecule type" value="Genomic_DNA"/>
</dbReference>
<evidence type="ECO:0000256" key="6">
    <source>
        <dbReference type="ARBA" id="ARBA00023180"/>
    </source>
</evidence>
<organism evidence="10 11">
    <name type="scientific">Conidiobolus coronatus (strain ATCC 28846 / CBS 209.66 / NRRL 28638)</name>
    <name type="common">Delacroixia coronata</name>
    <dbReference type="NCBI Taxonomy" id="796925"/>
    <lineage>
        <taxon>Eukaryota</taxon>
        <taxon>Fungi</taxon>
        <taxon>Fungi incertae sedis</taxon>
        <taxon>Zoopagomycota</taxon>
        <taxon>Entomophthoromycotina</taxon>
        <taxon>Entomophthoromycetes</taxon>
        <taxon>Entomophthorales</taxon>
        <taxon>Ancylistaceae</taxon>
        <taxon>Conidiobolus</taxon>
    </lineage>
</organism>
<evidence type="ECO:0000256" key="7">
    <source>
        <dbReference type="ARBA" id="ARBA00023295"/>
    </source>
</evidence>
<proteinExistence type="inferred from homology"/>
<dbReference type="GO" id="GO:0005975">
    <property type="term" value="P:carbohydrate metabolic process"/>
    <property type="evidence" value="ECO:0007669"/>
    <property type="project" value="InterPro"/>
</dbReference>
<dbReference type="PANTHER" id="PTHR22600">
    <property type="entry name" value="BETA-HEXOSAMINIDASE"/>
    <property type="match status" value="1"/>
</dbReference>
<evidence type="ECO:0000256" key="5">
    <source>
        <dbReference type="ARBA" id="ARBA00022801"/>
    </source>
</evidence>
<dbReference type="InterPro" id="IPR017853">
    <property type="entry name" value="GH"/>
</dbReference>
<evidence type="ECO:0000256" key="1">
    <source>
        <dbReference type="ARBA" id="ARBA00001231"/>
    </source>
</evidence>
<reference evidence="10 11" key="1">
    <citation type="journal article" date="2015" name="Genome Biol. Evol.">
        <title>Phylogenomic analyses indicate that early fungi evolved digesting cell walls of algal ancestors of land plants.</title>
        <authorList>
            <person name="Chang Y."/>
            <person name="Wang S."/>
            <person name="Sekimoto S."/>
            <person name="Aerts A.L."/>
            <person name="Choi C."/>
            <person name="Clum A."/>
            <person name="LaButti K.M."/>
            <person name="Lindquist E.A."/>
            <person name="Yee Ngan C."/>
            <person name="Ohm R.A."/>
            <person name="Salamov A.A."/>
            <person name="Grigoriev I.V."/>
            <person name="Spatafora J.W."/>
            <person name="Berbee M.L."/>
        </authorList>
    </citation>
    <scope>NUCLEOTIDE SEQUENCE [LARGE SCALE GENOMIC DNA]</scope>
    <source>
        <strain evidence="10 11">NRRL 28638</strain>
    </source>
</reference>
<feature type="domain" description="Glycoside hydrolase family 20 catalytic" evidence="9">
    <location>
        <begin position="2"/>
        <end position="320"/>
    </location>
</feature>
<protein>
    <recommendedName>
        <fullName evidence="3">beta-N-acetylhexosaminidase</fullName>
        <ecNumber evidence="3">3.2.1.52</ecNumber>
    </recommendedName>
</protein>
<evidence type="ECO:0000256" key="2">
    <source>
        <dbReference type="ARBA" id="ARBA00006285"/>
    </source>
</evidence>
<dbReference type="PRINTS" id="PR00738">
    <property type="entry name" value="GLHYDRLASE20"/>
</dbReference>
<keyword evidence="5 10" id="KW-0378">Hydrolase</keyword>
<dbReference type="GO" id="GO:0030203">
    <property type="term" value="P:glycosaminoglycan metabolic process"/>
    <property type="evidence" value="ECO:0007669"/>
    <property type="project" value="TreeGrafter"/>
</dbReference>
<keyword evidence="7" id="KW-0326">Glycosidase</keyword>
<dbReference type="AlphaFoldDB" id="A0A137PHZ0"/>
<comment type="catalytic activity">
    <reaction evidence="1">
        <text>Hydrolysis of terminal non-reducing N-acetyl-D-hexosamine residues in N-acetyl-beta-D-hexosaminides.</text>
        <dbReference type="EC" id="3.2.1.52"/>
    </reaction>
</comment>
<evidence type="ECO:0000313" key="10">
    <source>
        <dbReference type="EMBL" id="KXN74561.1"/>
    </source>
</evidence>
<keyword evidence="6" id="KW-0325">Glycoprotein</keyword>
<dbReference type="InterPro" id="IPR015883">
    <property type="entry name" value="Glyco_hydro_20_cat"/>
</dbReference>
<dbReference type="EC" id="3.2.1.52" evidence="3"/>
<evidence type="ECO:0000256" key="4">
    <source>
        <dbReference type="ARBA" id="ARBA00022729"/>
    </source>
</evidence>
<dbReference type="OMA" id="HATDTQS"/>
<feature type="non-terminal residue" evidence="10">
    <location>
        <position position="368"/>
    </location>
</feature>
<evidence type="ECO:0000313" key="11">
    <source>
        <dbReference type="Proteomes" id="UP000070444"/>
    </source>
</evidence>
<dbReference type="Gene3D" id="3.20.20.80">
    <property type="entry name" value="Glycosidases"/>
    <property type="match status" value="1"/>
</dbReference>
<dbReference type="SUPFAM" id="SSF51445">
    <property type="entry name" value="(Trans)glycosidases"/>
    <property type="match status" value="1"/>
</dbReference>
<dbReference type="PANTHER" id="PTHR22600:SF26">
    <property type="entry name" value="BETA-N-ACETYLHEXOSAMINIDASE"/>
    <property type="match status" value="1"/>
</dbReference>
<dbReference type="STRING" id="796925.A0A137PHZ0"/>
<comment type="similarity">
    <text evidence="2">Belongs to the glycosyl hydrolase 20 family.</text>
</comment>
<name>A0A137PHZ0_CONC2</name>
<keyword evidence="11" id="KW-1185">Reference proteome</keyword>
<evidence type="ECO:0000256" key="3">
    <source>
        <dbReference type="ARBA" id="ARBA00012663"/>
    </source>
</evidence>